<sequence>MRLNRRNVVLGLGTIVAGGGTALGTGAFSTVEADRTITVSTAGDASALLSLDDTASGYASSSNGTITINLDGSAGTGNADGLNIDATTVIDPLINVANEGDAGVGLYVSSPDIGDSVTSATDSDGDQVLRVDVTTSDNTSAGTVDLKFFGGTTSSIVDDETSAPPHTSIGSGSNEDIGLEIDTTSVDGSAGDISAYSVDIDSVTFVAESSL</sequence>
<dbReference type="RefSeq" id="WP_143067700.1">
    <property type="nucleotide sequence ID" value="NZ_FOIS01000003.1"/>
</dbReference>
<dbReference type="STRING" id="1202768.SAMN05216285_2856"/>
<evidence type="ECO:0000313" key="2">
    <source>
        <dbReference type="EMBL" id="SEW16976.1"/>
    </source>
</evidence>
<name>A0A1I0PRI2_9EURY</name>
<reference evidence="3" key="1">
    <citation type="submission" date="2016-10" db="EMBL/GenBank/DDBJ databases">
        <authorList>
            <person name="Varghese N."/>
        </authorList>
    </citation>
    <scope>NUCLEOTIDE SEQUENCE [LARGE SCALE GENOMIC DNA]</scope>
    <source>
        <strain evidence="3">CGMCC 1.12284</strain>
    </source>
</reference>
<accession>A0A1I0PRI2</accession>
<dbReference type="eggNOG" id="arCOG02696">
    <property type="taxonomic scope" value="Archaea"/>
</dbReference>
<evidence type="ECO:0000313" key="3">
    <source>
        <dbReference type="Proteomes" id="UP000183275"/>
    </source>
</evidence>
<feature type="region of interest" description="Disordered" evidence="1">
    <location>
        <begin position="156"/>
        <end position="179"/>
    </location>
</feature>
<keyword evidence="3" id="KW-1185">Reference proteome</keyword>
<dbReference type="AlphaFoldDB" id="A0A1I0PRI2"/>
<gene>
    <name evidence="2" type="ORF">SAMN05216285_2856</name>
</gene>
<protein>
    <recommendedName>
        <fullName evidence="4">SipW-cognate class signal peptide</fullName>
    </recommendedName>
</protein>
<dbReference type="Proteomes" id="UP000183275">
    <property type="component" value="Unassembled WGS sequence"/>
</dbReference>
<organism evidence="2 3">
    <name type="scientific">Natrinema salifodinae</name>
    <dbReference type="NCBI Taxonomy" id="1202768"/>
    <lineage>
        <taxon>Archaea</taxon>
        <taxon>Methanobacteriati</taxon>
        <taxon>Methanobacteriota</taxon>
        <taxon>Stenosarchaea group</taxon>
        <taxon>Halobacteria</taxon>
        <taxon>Halobacteriales</taxon>
        <taxon>Natrialbaceae</taxon>
        <taxon>Natrinema</taxon>
    </lineage>
</organism>
<evidence type="ECO:0000256" key="1">
    <source>
        <dbReference type="SAM" id="MobiDB-lite"/>
    </source>
</evidence>
<evidence type="ECO:0008006" key="4">
    <source>
        <dbReference type="Google" id="ProtNLM"/>
    </source>
</evidence>
<proteinExistence type="predicted"/>
<dbReference type="EMBL" id="FOIS01000003">
    <property type="protein sequence ID" value="SEW16976.1"/>
    <property type="molecule type" value="Genomic_DNA"/>
</dbReference>
<feature type="compositionally biased region" description="Polar residues" evidence="1">
    <location>
        <begin position="164"/>
        <end position="174"/>
    </location>
</feature>